<evidence type="ECO:0000256" key="1">
    <source>
        <dbReference type="SAM" id="Coils"/>
    </source>
</evidence>
<dbReference type="PROSITE" id="PS50003">
    <property type="entry name" value="PH_DOMAIN"/>
    <property type="match status" value="1"/>
</dbReference>
<feature type="compositionally biased region" description="Polar residues" evidence="2">
    <location>
        <begin position="1147"/>
        <end position="1161"/>
    </location>
</feature>
<keyword evidence="3" id="KW-0732">Signal</keyword>
<feature type="compositionally biased region" description="Acidic residues" evidence="2">
    <location>
        <begin position="75"/>
        <end position="91"/>
    </location>
</feature>
<dbReference type="Gene3D" id="2.30.29.30">
    <property type="entry name" value="Pleckstrin-homology domain (PH domain)/Phosphotyrosine-binding domain (PTB)"/>
    <property type="match status" value="1"/>
</dbReference>
<feature type="compositionally biased region" description="Low complexity" evidence="2">
    <location>
        <begin position="1120"/>
        <end position="1132"/>
    </location>
</feature>
<feature type="compositionally biased region" description="Acidic residues" evidence="2">
    <location>
        <begin position="99"/>
        <end position="113"/>
    </location>
</feature>
<feature type="signal peptide" evidence="3">
    <location>
        <begin position="1"/>
        <end position="24"/>
    </location>
</feature>
<feature type="region of interest" description="Disordered" evidence="2">
    <location>
        <begin position="1492"/>
        <end position="1582"/>
    </location>
</feature>
<feature type="coiled-coil region" evidence="1">
    <location>
        <begin position="435"/>
        <end position="469"/>
    </location>
</feature>
<feature type="region of interest" description="Disordered" evidence="2">
    <location>
        <begin position="1147"/>
        <end position="1186"/>
    </location>
</feature>
<feature type="compositionally biased region" description="Acidic residues" evidence="2">
    <location>
        <begin position="388"/>
        <end position="405"/>
    </location>
</feature>
<comment type="caution">
    <text evidence="5">The sequence shown here is derived from an EMBL/GenBank/DDBJ whole genome shotgun (WGS) entry which is preliminary data.</text>
</comment>
<accession>A0A507FLC1</accession>
<protein>
    <recommendedName>
        <fullName evidence="4">PH domain-containing protein</fullName>
    </recommendedName>
</protein>
<dbReference type="InterPro" id="IPR011993">
    <property type="entry name" value="PH-like_dom_sf"/>
</dbReference>
<proteinExistence type="predicted"/>
<reference evidence="5 6" key="1">
    <citation type="journal article" date="2019" name="Sci. Rep.">
        <title>Comparative genomics of chytrid fungi reveal insights into the obligate biotrophic and pathogenic lifestyle of Synchytrium endobioticum.</title>
        <authorList>
            <person name="van de Vossenberg B.T.L.H."/>
            <person name="Warris S."/>
            <person name="Nguyen H.D.T."/>
            <person name="van Gent-Pelzer M.P.E."/>
            <person name="Joly D.L."/>
            <person name="van de Geest H.C."/>
            <person name="Bonants P.J.M."/>
            <person name="Smith D.S."/>
            <person name="Levesque C.A."/>
            <person name="van der Lee T.A.J."/>
        </authorList>
    </citation>
    <scope>NUCLEOTIDE SEQUENCE [LARGE SCALE GENOMIC DNA]</scope>
    <source>
        <strain evidence="5 6">CBS 675.73</strain>
    </source>
</reference>
<feature type="region of interest" description="Disordered" evidence="2">
    <location>
        <begin position="817"/>
        <end position="836"/>
    </location>
</feature>
<dbReference type="OrthoDB" id="2162109at2759"/>
<feature type="compositionally biased region" description="Acidic residues" evidence="2">
    <location>
        <begin position="920"/>
        <end position="931"/>
    </location>
</feature>
<organism evidence="5 6">
    <name type="scientific">Chytriomyces confervae</name>
    <dbReference type="NCBI Taxonomy" id="246404"/>
    <lineage>
        <taxon>Eukaryota</taxon>
        <taxon>Fungi</taxon>
        <taxon>Fungi incertae sedis</taxon>
        <taxon>Chytridiomycota</taxon>
        <taxon>Chytridiomycota incertae sedis</taxon>
        <taxon>Chytridiomycetes</taxon>
        <taxon>Chytridiales</taxon>
        <taxon>Chytriomycetaceae</taxon>
        <taxon>Chytriomyces</taxon>
    </lineage>
</organism>
<feature type="chain" id="PRO_5021325976" description="PH domain-containing protein" evidence="3">
    <location>
        <begin position="25"/>
        <end position="1641"/>
    </location>
</feature>
<evidence type="ECO:0000313" key="5">
    <source>
        <dbReference type="EMBL" id="TPX77199.1"/>
    </source>
</evidence>
<keyword evidence="1" id="KW-0175">Coiled coil</keyword>
<feature type="region of interest" description="Disordered" evidence="2">
    <location>
        <begin position="1017"/>
        <end position="1048"/>
    </location>
</feature>
<evidence type="ECO:0000313" key="6">
    <source>
        <dbReference type="Proteomes" id="UP000320333"/>
    </source>
</evidence>
<dbReference type="InterPro" id="IPR001849">
    <property type="entry name" value="PH_domain"/>
</dbReference>
<name>A0A507FLC1_9FUNG</name>
<feature type="domain" description="PH" evidence="4">
    <location>
        <begin position="1271"/>
        <end position="1388"/>
    </location>
</feature>
<feature type="region of interest" description="Disordered" evidence="2">
    <location>
        <begin position="909"/>
        <end position="948"/>
    </location>
</feature>
<dbReference type="SUPFAM" id="SSF50729">
    <property type="entry name" value="PH domain-like"/>
    <property type="match status" value="1"/>
</dbReference>
<sequence>MKPYEATSAMSVSLLVNMLGSTTAQSLHAIAAHIQSVSTSSLPINAPHQRTKKRRRANKKSEATGLSAWRGSNSDGEEEDAYSGSGEDESLYPEIVPEGSDDAEDPDIADDAPDSPASNDHTSNKITSTLVLEGDAIWEWQALQSHNAYLYVVNQSGESELTAESLEGQIQAVWEPNRNRYGEYAWWTWDQNESSYSVEGDVDSTSRPAKFMRVEEGASTEEATLAPEPVDEELETEDLHGVHFDPNFGMEVERDLVYDESELTPEEIEIQRWSVAWKQKRALEKAQEQEMERMRSEEQEMLAKKAEEFTRERQSVSYKKRTYPGLYGSLDAANRIIALEQEVQRRFDASGGVGIVPPVIPIGETEQLKWYKELYLRRKHTVDAYTNDDEMEEGEVELEEGEEVESPGGDSSLAWDGIRGFMLGGTSEKGTPRQLNAIAAKQQALRDQLAELQRIEEALRKNVEGEEDDSEDAGQLRNVIKSIDANEGNDDFPARSDSLGAVSSNGSTSSANSHNSASFTSAHAGSPSIHSDTTPAYQPPHALSVEKDRERKLSQNDIHVLTSVIPHSERVRRLSEPVIVAASADAKVPAITTGSGTQKLPSSPLAPRSPRSPLSPIVKPNQSRHNAQRVSTVWDEDDIEALQVARTLAAHASALFPNQNGSPGTPASETVNAVTAQATRAAGVKSRIAAFENLSGGVPDGARAVAPSVPLSRSNIGSLRKANVATASNASLDVSVASVSSSGSLKGDQELSKLNVRQSSLLKKALTKIQSLGADLTHEDDFKALAATIVNSSTTFVNSGATLAAAASTKLTEYLSSDAANAPQQEKETSSADDDADEDLLNSYFATVSARNSVILPSSILSGSNSTLVESASSSSAGAATAKTVSIASPPVSFPIDLIQRSSAYRSTSFANDRDIHDAPDDDGEQMDENGEPVYRSPSKSARDRRQTMKVVDNLAKRASFMPTNRLLRELDTVMADIQQFDLLDNDVGVVVDGDGDADHIVEESLYEENGFDRKEAAMQDRDDSESSAPTQTLDDAEFSAEDSAPRHPAHLVKHLDRLSLYTDVEYDNRSTEDISGELSEGIDLLLKPTSSEGRRTIGLGASLAPLPTQKIELTRPESSEPTSSSSMQTSSFKDELQLFPVSTPTFTNTLSRSKTPTLFPSTAPGVQRRATSPVKKYNRPLSPITLSRGLSSEQRHATLTRPVSPGFMPQSTSPFLRSTSPSLMNPPHSRSISSPTPHYQTMSTLSAPANLTPRNIGRANTPLLNSEDDPDAISGQVKLHTNRLFRAWQETILVLSPRKRGLYYVKTGGNLASTEQVVGFIELNDRTIAESVGKERGVANVFKGRPTFRVCQVLEAGSGVSKKYFYFMADTDADRDMWVNALQEFLDSLHTPKYQQESIYTSNQSIYGGNQSIRSGASASQLSPEDLQLHLLKQQKLLAQQRALMAAVAAQVQAQEEITSELKTAHQYSLARNTTSMSMYSVGGGEPSNAYLGGVGPPSRRPSDLVANSPAMVRGGGGSSNGGGSSSNSIRFRGGGGVGMMRAESAGGILDRRVSGSAGSGGSDHTPQQPRGGGASSAGYERFGGIDSRLRLVDERGMSPVPQAPVTLSRTLRGGRDGTASPGLFSSWFGRNRSKDTRLE</sequence>
<gene>
    <name evidence="5" type="ORF">CcCBS67573_g01515</name>
</gene>
<feature type="region of interest" description="Disordered" evidence="2">
    <location>
        <begin position="484"/>
        <end position="540"/>
    </location>
</feature>
<dbReference type="Proteomes" id="UP000320333">
    <property type="component" value="Unassembled WGS sequence"/>
</dbReference>
<keyword evidence="6" id="KW-1185">Reference proteome</keyword>
<dbReference type="EMBL" id="QEAP01000026">
    <property type="protein sequence ID" value="TPX77199.1"/>
    <property type="molecule type" value="Genomic_DNA"/>
</dbReference>
<evidence type="ECO:0000256" key="3">
    <source>
        <dbReference type="SAM" id="SignalP"/>
    </source>
</evidence>
<feature type="compositionally biased region" description="Low complexity" evidence="2">
    <location>
        <begin position="498"/>
        <end position="524"/>
    </location>
</feature>
<feature type="region of interest" description="Disordered" evidence="2">
    <location>
        <begin position="1597"/>
        <end position="1641"/>
    </location>
</feature>
<feature type="compositionally biased region" description="Gly residues" evidence="2">
    <location>
        <begin position="1515"/>
        <end position="1526"/>
    </location>
</feature>
<feature type="region of interest" description="Disordered" evidence="2">
    <location>
        <begin position="41"/>
        <end position="123"/>
    </location>
</feature>
<evidence type="ECO:0000259" key="4">
    <source>
        <dbReference type="PROSITE" id="PS50003"/>
    </source>
</evidence>
<dbReference type="SMART" id="SM00233">
    <property type="entry name" value="PH"/>
    <property type="match status" value="1"/>
</dbReference>
<feature type="region of interest" description="Disordered" evidence="2">
    <location>
        <begin position="1109"/>
        <end position="1133"/>
    </location>
</feature>
<feature type="compositionally biased region" description="Polar residues" evidence="2">
    <location>
        <begin position="620"/>
        <end position="631"/>
    </location>
</feature>
<feature type="region of interest" description="Disordered" evidence="2">
    <location>
        <begin position="590"/>
        <end position="631"/>
    </location>
</feature>
<evidence type="ECO:0000256" key="2">
    <source>
        <dbReference type="SAM" id="MobiDB-lite"/>
    </source>
</evidence>
<feature type="compositionally biased region" description="Low complexity" evidence="2">
    <location>
        <begin position="600"/>
        <end position="616"/>
    </location>
</feature>
<feature type="region of interest" description="Disordered" evidence="2">
    <location>
        <begin position="388"/>
        <end position="413"/>
    </location>
</feature>
<feature type="region of interest" description="Disordered" evidence="2">
    <location>
        <begin position="1220"/>
        <end position="1241"/>
    </location>
</feature>
<feature type="compositionally biased region" description="Basic residues" evidence="2">
    <location>
        <begin position="49"/>
        <end position="58"/>
    </location>
</feature>